<accession>A0A183GV36</accession>
<gene>
    <name evidence="2" type="ORF">HPBE_LOCUS26555</name>
</gene>
<evidence type="ECO:0000256" key="1">
    <source>
        <dbReference type="SAM" id="MobiDB-lite"/>
    </source>
</evidence>
<dbReference type="OrthoDB" id="5910788at2759"/>
<reference evidence="4" key="2">
    <citation type="submission" date="2019-09" db="UniProtKB">
        <authorList>
            <consortium name="WormBaseParasite"/>
        </authorList>
    </citation>
    <scope>IDENTIFICATION</scope>
</reference>
<evidence type="ECO:0000313" key="4">
    <source>
        <dbReference type="WBParaSite" id="HPBE_0002655601-mRNA-1"/>
    </source>
</evidence>
<accession>A0A3P8FJM0</accession>
<keyword evidence="3" id="KW-1185">Reference proteome</keyword>
<feature type="compositionally biased region" description="Polar residues" evidence="1">
    <location>
        <begin position="1"/>
        <end position="12"/>
    </location>
</feature>
<organism evidence="3 4">
    <name type="scientific">Heligmosomoides polygyrus</name>
    <name type="common">Parasitic roundworm</name>
    <dbReference type="NCBI Taxonomy" id="6339"/>
    <lineage>
        <taxon>Eukaryota</taxon>
        <taxon>Metazoa</taxon>
        <taxon>Ecdysozoa</taxon>
        <taxon>Nematoda</taxon>
        <taxon>Chromadorea</taxon>
        <taxon>Rhabditida</taxon>
        <taxon>Rhabditina</taxon>
        <taxon>Rhabditomorpha</taxon>
        <taxon>Strongyloidea</taxon>
        <taxon>Heligmosomidae</taxon>
        <taxon>Heligmosomoides</taxon>
    </lineage>
</organism>
<dbReference type="EMBL" id="UZAH01040250">
    <property type="protein sequence ID" value="VDP58214.1"/>
    <property type="molecule type" value="Genomic_DNA"/>
</dbReference>
<dbReference type="AlphaFoldDB" id="A0A183GV36"/>
<dbReference type="Proteomes" id="UP000050761">
    <property type="component" value="Unassembled WGS sequence"/>
</dbReference>
<sequence>MASKRVATSNASPKRRREARMLELDSESDDMFWERVMNNCEMQWSMIVRSLTVTTEEWNHQKEQSRLLVNHWRQMERNKHVDAKEAQTKLSTTQKLLRDSLSTREKLARLGSRYIATVLIHKEQAKKDHVDETTIEQQIWTTIREMRQQRRTLQVAIGDMESFLKAEESTTGKQVPSRESGCSYEEQLKDLSEQKDDREALVKQLQEKVKQLDNQVDHLVKEKEARELQL</sequence>
<dbReference type="WBParaSite" id="HPBE_0002655601-mRNA-1">
    <property type="protein sequence ID" value="HPBE_0002655601-mRNA-1"/>
    <property type="gene ID" value="HPBE_0002655601"/>
</dbReference>
<feature type="region of interest" description="Disordered" evidence="1">
    <location>
        <begin position="166"/>
        <end position="185"/>
    </location>
</feature>
<evidence type="ECO:0000313" key="2">
    <source>
        <dbReference type="EMBL" id="VDP58214.1"/>
    </source>
</evidence>
<reference evidence="2 3" key="1">
    <citation type="submission" date="2018-11" db="EMBL/GenBank/DDBJ databases">
        <authorList>
            <consortium name="Pathogen Informatics"/>
        </authorList>
    </citation>
    <scope>NUCLEOTIDE SEQUENCE [LARGE SCALE GENOMIC DNA]</scope>
</reference>
<name>A0A183GV36_HELPZ</name>
<evidence type="ECO:0000313" key="3">
    <source>
        <dbReference type="Proteomes" id="UP000050761"/>
    </source>
</evidence>
<proteinExistence type="predicted"/>
<feature type="region of interest" description="Disordered" evidence="1">
    <location>
        <begin position="1"/>
        <end position="20"/>
    </location>
</feature>
<protein>
    <submittedName>
        <fullName evidence="2 4">Uncharacterized protein</fullName>
    </submittedName>
</protein>